<reference evidence="1 2" key="1">
    <citation type="submission" date="2017-04" db="EMBL/GenBank/DDBJ databases">
        <title>Isolation of lytic bacteriophages infecting Pseudomonas strains for biocontrol of fish and shrimp spoilage during chilled storage.</title>
        <authorList>
            <person name="Yang Z."/>
            <person name="Tao X."/>
            <person name="Gao L."/>
            <person name="Rao S."/>
        </authorList>
    </citation>
    <scope>NUCLEOTIDE SEQUENCE [LARGE SCALE GENOMIC DNA]</scope>
</reference>
<proteinExistence type="predicted"/>
<gene>
    <name evidence="1" type="ORF">PspYZU05_46</name>
</gene>
<evidence type="ECO:0000313" key="2">
    <source>
        <dbReference type="Proteomes" id="UP000247773"/>
    </source>
</evidence>
<organism evidence="1 2">
    <name type="scientific">Pseudomonas phage PspYZU05</name>
    <dbReference type="NCBI Taxonomy" id="1983556"/>
    <lineage>
        <taxon>Viruses</taxon>
        <taxon>Duplodnaviria</taxon>
        <taxon>Heunggongvirae</taxon>
        <taxon>Uroviricota</taxon>
        <taxon>Caudoviricetes</taxon>
        <taxon>Pantevenvirales</taxon>
        <taxon>Straboviridae</taxon>
        <taxon>Jiangsuvirus</taxon>
        <taxon>Jiangsuvirus pspyzu05</taxon>
    </lineage>
</organism>
<dbReference type="EMBL" id="KY971610">
    <property type="protein sequence ID" value="ASD51998.1"/>
    <property type="molecule type" value="Genomic_DNA"/>
</dbReference>
<protein>
    <submittedName>
        <fullName evidence="1">Uncharacterized protein</fullName>
    </submittedName>
</protein>
<sequence>MSSSNESLKSFSTYELSELLSAYILNVDQETKHEMLKCGKLYIISHIFSNYIYIFMVSVDNGFIGKFQCEMSNDMNYCQCFVRDIKSDICSLNELKNVYIDDKKVIVCFRTTDKQYFDMAMTIHPQHSIGLVKFMNDVTNNILVLQE</sequence>
<accession>A0A2U7NLS6</accession>
<keyword evidence="2" id="KW-1185">Reference proteome</keyword>
<dbReference type="Proteomes" id="UP000247773">
    <property type="component" value="Genome"/>
</dbReference>
<evidence type="ECO:0000313" key="1">
    <source>
        <dbReference type="EMBL" id="ASD51998.1"/>
    </source>
</evidence>
<name>A0A2U7NLS6_9CAUD</name>